<protein>
    <submittedName>
        <fullName evidence="1">37075_t:CDS:1</fullName>
    </submittedName>
</protein>
<gene>
    <name evidence="1" type="ORF">RPERSI_LOCUS5479</name>
</gene>
<dbReference type="Proteomes" id="UP000789920">
    <property type="component" value="Unassembled WGS sequence"/>
</dbReference>
<name>A0ACA9MP68_9GLOM</name>
<keyword evidence="2" id="KW-1185">Reference proteome</keyword>
<reference evidence="1" key="1">
    <citation type="submission" date="2021-06" db="EMBL/GenBank/DDBJ databases">
        <authorList>
            <person name="Kallberg Y."/>
            <person name="Tangrot J."/>
            <person name="Rosling A."/>
        </authorList>
    </citation>
    <scope>NUCLEOTIDE SEQUENCE</scope>
    <source>
        <strain evidence="1">MA461A</strain>
    </source>
</reference>
<comment type="caution">
    <text evidence="1">The sequence shown here is derived from an EMBL/GenBank/DDBJ whole genome shotgun (WGS) entry which is preliminary data.</text>
</comment>
<evidence type="ECO:0000313" key="1">
    <source>
        <dbReference type="EMBL" id="CAG8589525.1"/>
    </source>
</evidence>
<proteinExistence type="predicted"/>
<dbReference type="EMBL" id="CAJVQC010008208">
    <property type="protein sequence ID" value="CAG8589525.1"/>
    <property type="molecule type" value="Genomic_DNA"/>
</dbReference>
<accession>A0ACA9MP68</accession>
<evidence type="ECO:0000313" key="2">
    <source>
        <dbReference type="Proteomes" id="UP000789920"/>
    </source>
</evidence>
<sequence length="357" mass="36257">MSFSLVFILLIASTIASPLGRANKRQSPGGTTQNSTTLTNSENLPTGMKTPVIAFNSLTTKTTKITSITTLTSTPTIISTTTPKTTSITTPKITSTTNTANPQTTPKITSTTNTANPRTTQKITSTANTANSITNTANPRTTPKITSTINTANPRTTVTTSSFPANGKLPVVATSDLKVTTVPLTSNLPGPQSAAPTIQKVPTSNASPTSVSGAPPTSVSGASPTSVSGSSPTSVSRASPTSVSGASPTSAPIKSNNAPTQKPNSSKSSITKTVFSTVATFVPGYTSAVMTTDSNGDVTVVNAFVPPTTIVAVNSVVTAVPADDQNSMAFSSANISSSFWGMGLSLVIGFMSFLLVA</sequence>
<organism evidence="1 2">
    <name type="scientific">Racocetra persica</name>
    <dbReference type="NCBI Taxonomy" id="160502"/>
    <lineage>
        <taxon>Eukaryota</taxon>
        <taxon>Fungi</taxon>
        <taxon>Fungi incertae sedis</taxon>
        <taxon>Mucoromycota</taxon>
        <taxon>Glomeromycotina</taxon>
        <taxon>Glomeromycetes</taxon>
        <taxon>Diversisporales</taxon>
        <taxon>Gigasporaceae</taxon>
        <taxon>Racocetra</taxon>
    </lineage>
</organism>